<dbReference type="InterPro" id="IPR022194">
    <property type="entry name" value="DUF3719"/>
</dbReference>
<dbReference type="AlphaFoldDB" id="A0A8C9PY56"/>
<feature type="region of interest" description="Disordered" evidence="2">
    <location>
        <begin position="344"/>
        <end position="387"/>
    </location>
</feature>
<dbReference type="Proteomes" id="UP000694422">
    <property type="component" value="Unplaced"/>
</dbReference>
<sequence>MISRYTRKAVPQNLELKGVTKHALNHHPLPEQLDEISSTNDGHEKDTSSQSESDFTQESPLTSGNTENSGSAFPSYTGTGISTEGSSDFSWGYGELDKNATEKVQAMFTAIDELLYEQKSSVHTKSLQEECQQWTSSFPHLRILGKQIITPSEGYGLYPTSPPAISASHEAALSQERDSAMEEGFHENKSEAATKKQKLGYPPIAPFYCIKKDILAYVFDNVWSKIVSCLEQLTRSHWEGFASDDESNVAVTRPDSESPYVLSEPHTLVLPPVPQSKVLSVTSNLMSRCQASGHQPNANGLLIHRMPLQPRNLYLIDKLLPLAVDSISSPSPIPLSRNNLLPPIGTSEVEHLSPVGPQRQMKPHGDSSRARSAVVDEPNHQQPQDRLLLSTIFSRPNTTQSFMPETQYHRSHALEYPHQTRPSRGSAGPYLHASTKSQSRGGPISKTRQG</sequence>
<reference evidence="4" key="1">
    <citation type="submission" date="2025-08" db="UniProtKB">
        <authorList>
            <consortium name="Ensembl"/>
        </authorList>
    </citation>
    <scope>IDENTIFICATION</scope>
</reference>
<feature type="region of interest" description="Disordered" evidence="2">
    <location>
        <begin position="24"/>
        <end position="79"/>
    </location>
</feature>
<evidence type="ECO:0000256" key="1">
    <source>
        <dbReference type="ARBA" id="ARBA00008309"/>
    </source>
</evidence>
<dbReference type="PANTHER" id="PTHR31997:SF0">
    <property type="entry name" value="PRIMARY CILIUM ASSEMBLY PROTEIN FAM149B1"/>
    <property type="match status" value="1"/>
</dbReference>
<name>A0A8C9PY56_SPEDA</name>
<evidence type="ECO:0000313" key="4">
    <source>
        <dbReference type="Ensembl" id="ENSSDAP00000017427.1"/>
    </source>
</evidence>
<dbReference type="Pfam" id="PF12516">
    <property type="entry name" value="DUF3719"/>
    <property type="match status" value="1"/>
</dbReference>
<proteinExistence type="inferred from homology"/>
<evidence type="ECO:0000259" key="3">
    <source>
        <dbReference type="Pfam" id="PF12516"/>
    </source>
</evidence>
<dbReference type="GO" id="GO:0061512">
    <property type="term" value="P:protein localization to cilium"/>
    <property type="evidence" value="ECO:0007669"/>
    <property type="project" value="TreeGrafter"/>
</dbReference>
<keyword evidence="5" id="KW-1185">Reference proteome</keyword>
<feature type="domain" description="DUF3719" evidence="3">
    <location>
        <begin position="114"/>
        <end position="179"/>
    </location>
</feature>
<protein>
    <recommendedName>
        <fullName evidence="3">DUF3719 domain-containing protein</fullName>
    </recommendedName>
</protein>
<accession>A0A8C9PY56</accession>
<evidence type="ECO:0000256" key="2">
    <source>
        <dbReference type="SAM" id="MobiDB-lite"/>
    </source>
</evidence>
<feature type="region of interest" description="Disordered" evidence="2">
    <location>
        <begin position="415"/>
        <end position="450"/>
    </location>
</feature>
<evidence type="ECO:0000313" key="5">
    <source>
        <dbReference type="Proteomes" id="UP000694422"/>
    </source>
</evidence>
<feature type="compositionally biased region" description="Polar residues" evidence="2">
    <location>
        <begin position="48"/>
        <end position="79"/>
    </location>
</feature>
<organism evidence="4 5">
    <name type="scientific">Spermophilus dauricus</name>
    <name type="common">Daurian ground squirrel</name>
    <dbReference type="NCBI Taxonomy" id="99837"/>
    <lineage>
        <taxon>Eukaryota</taxon>
        <taxon>Metazoa</taxon>
        <taxon>Chordata</taxon>
        <taxon>Craniata</taxon>
        <taxon>Vertebrata</taxon>
        <taxon>Euteleostomi</taxon>
        <taxon>Mammalia</taxon>
        <taxon>Eutheria</taxon>
        <taxon>Euarchontoglires</taxon>
        <taxon>Glires</taxon>
        <taxon>Rodentia</taxon>
        <taxon>Sciuromorpha</taxon>
        <taxon>Sciuridae</taxon>
        <taxon>Xerinae</taxon>
        <taxon>Marmotini</taxon>
        <taxon>Spermophilus</taxon>
    </lineage>
</organism>
<dbReference type="PANTHER" id="PTHR31997">
    <property type="entry name" value="AGAP003710-PA"/>
    <property type="match status" value="1"/>
</dbReference>
<dbReference type="InterPro" id="IPR039630">
    <property type="entry name" value="FAM149"/>
</dbReference>
<reference evidence="4" key="2">
    <citation type="submission" date="2025-09" db="UniProtKB">
        <authorList>
            <consortium name="Ensembl"/>
        </authorList>
    </citation>
    <scope>IDENTIFICATION</scope>
</reference>
<feature type="compositionally biased region" description="Polar residues" evidence="2">
    <location>
        <begin position="434"/>
        <end position="450"/>
    </location>
</feature>
<dbReference type="GO" id="GO:0060271">
    <property type="term" value="P:cilium assembly"/>
    <property type="evidence" value="ECO:0007669"/>
    <property type="project" value="TreeGrafter"/>
</dbReference>
<dbReference type="Ensembl" id="ENSSDAT00000019849.1">
    <property type="protein sequence ID" value="ENSSDAP00000017427.1"/>
    <property type="gene ID" value="ENSSDAG00000015588.1"/>
</dbReference>
<comment type="similarity">
    <text evidence="1">Belongs to the FAM149 family.</text>
</comment>